<name>A0A6A0BBI0_9LACT</name>
<dbReference type="AlphaFoldDB" id="A0A6A0BBI0"/>
<dbReference type="SUPFAM" id="SSF46689">
    <property type="entry name" value="Homeodomain-like"/>
    <property type="match status" value="1"/>
</dbReference>
<evidence type="ECO:0000313" key="3">
    <source>
        <dbReference type="Proteomes" id="UP000480303"/>
    </source>
</evidence>
<dbReference type="EMBL" id="BLLI01000010">
    <property type="protein sequence ID" value="GFH42033.1"/>
    <property type="molecule type" value="Genomic_DNA"/>
</dbReference>
<sequence>MKIEELAKIYAVKNGYREAEVNFEIDGKAFHIAKNDLSNREILLFECLFKQEISADFEQLTNGNYRILQIRAKNFAEVADNLSLIIPSVVKVIKFDEKSGIAIEKYDKETLSWTELTNVVKALAQDLSFKIDLYIGFFTEKSELAQIYAEEKLNFANHQTFSEAMIAKNLEKSQSLILNKLKTAFQRDIDSQELVKVLYQNDGNQLKTAKDLYIHRNTLTQKIKKFEKQYGISLTSSDLVLLKSLI</sequence>
<dbReference type="InterPro" id="IPR009057">
    <property type="entry name" value="Homeodomain-like_sf"/>
</dbReference>
<dbReference type="InterPro" id="IPR025736">
    <property type="entry name" value="PucR_C-HTH_dom"/>
</dbReference>
<evidence type="ECO:0000313" key="2">
    <source>
        <dbReference type="EMBL" id="GFH42033.1"/>
    </source>
</evidence>
<comment type="caution">
    <text evidence="2">The sequence shown here is derived from an EMBL/GenBank/DDBJ whole genome shotgun (WGS) entry which is preliminary data.</text>
</comment>
<proteinExistence type="predicted"/>
<gene>
    <name evidence="2" type="primary">yicE</name>
    <name evidence="2" type="ORF">Hs30E_05840</name>
</gene>
<dbReference type="RefSeq" id="WP_172207827.1">
    <property type="nucleotide sequence ID" value="NZ_BLLI01000010.1"/>
</dbReference>
<feature type="domain" description="PucR C-terminal helix-turn-helix" evidence="1">
    <location>
        <begin position="194"/>
        <end position="238"/>
    </location>
</feature>
<protein>
    <recommendedName>
        <fullName evidence="1">PucR C-terminal helix-turn-helix domain-containing protein</fullName>
    </recommendedName>
</protein>
<dbReference type="Gene3D" id="1.10.10.60">
    <property type="entry name" value="Homeodomain-like"/>
    <property type="match status" value="1"/>
</dbReference>
<evidence type="ECO:0000259" key="1">
    <source>
        <dbReference type="Pfam" id="PF13556"/>
    </source>
</evidence>
<reference evidence="2 3" key="1">
    <citation type="submission" date="2020-02" db="EMBL/GenBank/DDBJ databases">
        <title>Draft genome sequence of Lactococcus sp. Hs30E4-3.</title>
        <authorList>
            <person name="Noda S."/>
            <person name="Yuki M."/>
            <person name="Ohkuma M."/>
        </authorList>
    </citation>
    <scope>NUCLEOTIDE SEQUENCE [LARGE SCALE GENOMIC DNA]</scope>
    <source>
        <strain evidence="2 3">Hs30E4-3</strain>
    </source>
</reference>
<accession>A0A6A0BBI0</accession>
<dbReference type="Proteomes" id="UP000480303">
    <property type="component" value="Unassembled WGS sequence"/>
</dbReference>
<organism evidence="2 3">
    <name type="scientific">Pseudolactococcus hodotermopsidis</name>
    <dbReference type="NCBI Taxonomy" id="2709157"/>
    <lineage>
        <taxon>Bacteria</taxon>
        <taxon>Bacillati</taxon>
        <taxon>Bacillota</taxon>
        <taxon>Bacilli</taxon>
        <taxon>Lactobacillales</taxon>
        <taxon>Streptococcaceae</taxon>
        <taxon>Pseudolactococcus</taxon>
    </lineage>
</organism>
<keyword evidence="3" id="KW-1185">Reference proteome</keyword>
<dbReference type="Pfam" id="PF13556">
    <property type="entry name" value="HTH_30"/>
    <property type="match status" value="1"/>
</dbReference>